<evidence type="ECO:0000256" key="1">
    <source>
        <dbReference type="ARBA" id="ARBA00004123"/>
    </source>
</evidence>
<keyword evidence="7" id="KW-0804">Transcription</keyword>
<evidence type="ECO:0000256" key="4">
    <source>
        <dbReference type="ARBA" id="ARBA00022771"/>
    </source>
</evidence>
<evidence type="ECO:0000313" key="13">
    <source>
        <dbReference type="RefSeq" id="XP_022968646.1"/>
    </source>
</evidence>
<keyword evidence="12" id="KW-1185">Reference proteome</keyword>
<dbReference type="KEGG" id="cmax:111467807"/>
<feature type="region of interest" description="Disordered" evidence="10">
    <location>
        <begin position="294"/>
        <end position="332"/>
    </location>
</feature>
<evidence type="ECO:0000256" key="2">
    <source>
        <dbReference type="ARBA" id="ARBA00022723"/>
    </source>
</evidence>
<keyword evidence="5" id="KW-0862">Zinc</keyword>
<evidence type="ECO:0000256" key="5">
    <source>
        <dbReference type="ARBA" id="ARBA00022833"/>
    </source>
</evidence>
<dbReference type="SUPFAM" id="SSF57667">
    <property type="entry name" value="beta-beta-alpha zinc fingers"/>
    <property type="match status" value="1"/>
</dbReference>
<dbReference type="PANTHER" id="PTHR26374">
    <property type="entry name" value="ZINC FINGER PROTEIN ZAT5"/>
    <property type="match status" value="1"/>
</dbReference>
<dbReference type="GeneID" id="111467807"/>
<dbReference type="SMART" id="SM00355">
    <property type="entry name" value="ZnF_C2H2"/>
    <property type="match status" value="2"/>
</dbReference>
<evidence type="ECO:0000256" key="3">
    <source>
        <dbReference type="ARBA" id="ARBA00022737"/>
    </source>
</evidence>
<accession>A0A6J1HVG9</accession>
<keyword evidence="8" id="KW-0539">Nucleus</keyword>
<evidence type="ECO:0000313" key="12">
    <source>
        <dbReference type="Proteomes" id="UP000504608"/>
    </source>
</evidence>
<dbReference type="PANTHER" id="PTHR26374:SF378">
    <property type="entry name" value="C2H2-TYPE ZINC FINGER FAMILY PROTEIN"/>
    <property type="match status" value="1"/>
</dbReference>
<sequence length="345" mass="38704">MEVDHEDGVMGSKEQALIAKGKRTKRPRLHSPTPFTISSNGEAGFVVLENDHDHDSNVVAENNDFVAENKDYVAVPVHNVSFSPSSSSAELQPYIATDEEEDMANCLILLAQGRPQTPKHVDNNRSTAGAEKGVGIGCYGYECKTCYRTFPSFQALGGHRASHKKSKAIEAEKKVLLCSDDEEIQFKNNMTHSISLQLNQKGSLCSNGKGKVHECAICGAEFTSGQALGGHMRRHRAMPVAMNTALSLTPMAMEGEDQRQPKRQRNMVSLDLDLNLPAPQEHDHHRESKFMIKSNQYQQQQTQHQTQQQTQHQTQQQQQYKQQQQQQQQQQPLVFPARTLVDCHY</sequence>
<dbReference type="GO" id="GO:0005634">
    <property type="term" value="C:nucleus"/>
    <property type="evidence" value="ECO:0007669"/>
    <property type="project" value="UniProtKB-SubCell"/>
</dbReference>
<gene>
    <name evidence="13" type="primary">LOC111467807</name>
</gene>
<keyword evidence="3" id="KW-0677">Repeat</keyword>
<organism evidence="12 13">
    <name type="scientific">Cucurbita maxima</name>
    <name type="common">Pumpkin</name>
    <name type="synonym">Winter squash</name>
    <dbReference type="NCBI Taxonomy" id="3661"/>
    <lineage>
        <taxon>Eukaryota</taxon>
        <taxon>Viridiplantae</taxon>
        <taxon>Streptophyta</taxon>
        <taxon>Embryophyta</taxon>
        <taxon>Tracheophyta</taxon>
        <taxon>Spermatophyta</taxon>
        <taxon>Magnoliopsida</taxon>
        <taxon>eudicotyledons</taxon>
        <taxon>Gunneridae</taxon>
        <taxon>Pentapetalae</taxon>
        <taxon>rosids</taxon>
        <taxon>fabids</taxon>
        <taxon>Cucurbitales</taxon>
        <taxon>Cucurbitaceae</taxon>
        <taxon>Cucurbiteae</taxon>
        <taxon>Cucurbita</taxon>
    </lineage>
</organism>
<keyword evidence="2" id="KW-0479">Metal-binding</keyword>
<feature type="compositionally biased region" description="Low complexity" evidence="10">
    <location>
        <begin position="296"/>
        <end position="331"/>
    </location>
</feature>
<dbReference type="InterPro" id="IPR036236">
    <property type="entry name" value="Znf_C2H2_sf"/>
</dbReference>
<evidence type="ECO:0000256" key="8">
    <source>
        <dbReference type="ARBA" id="ARBA00023242"/>
    </source>
</evidence>
<dbReference type="GO" id="GO:0008270">
    <property type="term" value="F:zinc ion binding"/>
    <property type="evidence" value="ECO:0007669"/>
    <property type="project" value="UniProtKB-KW"/>
</dbReference>
<reference evidence="13" key="1">
    <citation type="submission" date="2025-08" db="UniProtKB">
        <authorList>
            <consortium name="RefSeq"/>
        </authorList>
    </citation>
    <scope>IDENTIFICATION</scope>
    <source>
        <tissue evidence="13">Young leaves</tissue>
    </source>
</reference>
<evidence type="ECO:0000256" key="6">
    <source>
        <dbReference type="ARBA" id="ARBA00023015"/>
    </source>
</evidence>
<proteinExistence type="predicted"/>
<dbReference type="AlphaFoldDB" id="A0A6J1HVG9"/>
<dbReference type="PROSITE" id="PS00028">
    <property type="entry name" value="ZINC_FINGER_C2H2_1"/>
    <property type="match status" value="2"/>
</dbReference>
<keyword evidence="6" id="KW-0805">Transcription regulation</keyword>
<dbReference type="PROSITE" id="PS50157">
    <property type="entry name" value="ZINC_FINGER_C2H2_2"/>
    <property type="match status" value="2"/>
</dbReference>
<name>A0A6J1HVG9_CUCMA</name>
<dbReference type="Proteomes" id="UP000504608">
    <property type="component" value="Unplaced"/>
</dbReference>
<comment type="subcellular location">
    <subcellularLocation>
        <location evidence="1">Nucleus</location>
    </subcellularLocation>
</comment>
<keyword evidence="4 9" id="KW-0863">Zinc-finger</keyword>
<dbReference type="Pfam" id="PF13912">
    <property type="entry name" value="zf-C2H2_6"/>
    <property type="match status" value="2"/>
</dbReference>
<dbReference type="Gene3D" id="3.30.160.60">
    <property type="entry name" value="Classic Zinc Finger"/>
    <property type="match status" value="1"/>
</dbReference>
<feature type="domain" description="C2H2-type" evidence="11">
    <location>
        <begin position="141"/>
        <end position="168"/>
    </location>
</feature>
<evidence type="ECO:0000256" key="7">
    <source>
        <dbReference type="ARBA" id="ARBA00023163"/>
    </source>
</evidence>
<evidence type="ECO:0000256" key="10">
    <source>
        <dbReference type="SAM" id="MobiDB-lite"/>
    </source>
</evidence>
<feature type="domain" description="C2H2-type" evidence="11">
    <location>
        <begin position="213"/>
        <end position="235"/>
    </location>
</feature>
<dbReference type="RefSeq" id="XP_022968646.1">
    <property type="nucleotide sequence ID" value="XM_023112878.1"/>
</dbReference>
<evidence type="ECO:0000256" key="9">
    <source>
        <dbReference type="PROSITE-ProRule" id="PRU00042"/>
    </source>
</evidence>
<dbReference type="InterPro" id="IPR013087">
    <property type="entry name" value="Znf_C2H2_type"/>
</dbReference>
<dbReference type="OrthoDB" id="6077919at2759"/>
<evidence type="ECO:0000259" key="11">
    <source>
        <dbReference type="PROSITE" id="PS50157"/>
    </source>
</evidence>
<protein>
    <submittedName>
        <fullName evidence="13">Zinc finger protein ZAT5-like isoform X1</fullName>
    </submittedName>
</protein>